<dbReference type="EMBL" id="CP014229">
    <property type="protein sequence ID" value="AMD89689.1"/>
    <property type="molecule type" value="Genomic_DNA"/>
</dbReference>
<dbReference type="RefSeq" id="WP_062252030.1">
    <property type="nucleotide sequence ID" value="NZ_CP014229.1"/>
</dbReference>
<keyword evidence="4 5" id="KW-0975">Bacterial flagellum</keyword>
<keyword evidence="10" id="KW-0966">Cell projection</keyword>
<feature type="domain" description="Flagellar basal body rod protein N-terminal" evidence="6">
    <location>
        <begin position="9"/>
        <end position="37"/>
    </location>
</feature>
<feature type="domain" description="Flagellar hook protein FlgE D2" evidence="8">
    <location>
        <begin position="216"/>
        <end position="384"/>
    </location>
</feature>
<sequence length="814" mass="86336">MGLSASMWTSVSGLLAHGNKMNLVGNNIANVSTIGFKSQRMDFNDYLYMSGSSASGPTQIGAGVSTYAVLGDYSQGALETTNSGTDLAIDGNGYFGVRKTGSDQKYYTRAGDFFFDKERKLVNPEGMVVQGWKVENDKALTFSSGATNLGTGTSSESSYVGSGSPTDIVLSSWNLPPQQTTNVSFTMGLTNDGNGDKTTSAGSPLTALFDLWDATSNPPIAKDAFSAKSEIKVYDEGGNAHQLSVYYDQVATSKEGTNGSTAYTIEGLPAGYTVYEYLVTIPPSEDNRSFGGEGYDEATNTWTRDPTKFYDDPTTGTNKQAGVLMSGQLIFNASGQLVNQTAYTFGATGTPAANDQYAGSPDSKESWQPTKLSSNGLPVFTANFTGQPLANSVSETMTTTGTTTPFSQAQNYIMELDLGLKNIGSPAWTNPTATTIKTDAQGNPVDAGGNALGVSKYGYYNLATGFYGKDAAGHDLLADDKGFYYMNGAEKIYGTINVNGGTPNVAYDDTTSSYYFTDTTVTPNAKCYDVTVDGGGTTHPAYSDADGDYYNGTVPQAGGGTTNGKIYGTFDDGGTPRLVQHDATGYFYIDGADARQAVTNFDKIATSKVKPDTYVAIDNTTRVAPDYETKANSLDSLKTQLVADGVTAEGNPKYKAVVNFATNAASMTTTERQEGASAANSKTSVTQNATQDGYASGTLSDVRIDTSGIIYGVYSNGTTLPLYQITMYDFQNNQGLWRDGGNLFSSTNDSGEPRIGVAGDNGFGTTKAYNIEQSNVDMSREFVQMITTQRGFQANSKGITTVDTMLETVIGMKR</sequence>
<comment type="function">
    <text evidence="5">A flexible structure which links the flagellar filament to the drive apparatus in the basal body.</text>
</comment>
<dbReference type="PANTHER" id="PTHR30435">
    <property type="entry name" value="FLAGELLAR PROTEIN"/>
    <property type="match status" value="1"/>
</dbReference>
<dbReference type="GO" id="GO:0009425">
    <property type="term" value="C:bacterial-type flagellum basal body"/>
    <property type="evidence" value="ECO:0007669"/>
    <property type="project" value="UniProtKB-SubCell"/>
</dbReference>
<evidence type="ECO:0000259" key="9">
    <source>
        <dbReference type="Pfam" id="PF22692"/>
    </source>
</evidence>
<evidence type="ECO:0000259" key="7">
    <source>
        <dbReference type="Pfam" id="PF06429"/>
    </source>
</evidence>
<dbReference type="InterPro" id="IPR019776">
    <property type="entry name" value="Flagellar_basal_body_rod_CS"/>
</dbReference>
<protein>
    <recommendedName>
        <fullName evidence="3 5">Flagellar hook protein FlgE</fullName>
    </recommendedName>
</protein>
<dbReference type="AlphaFoldDB" id="A0A120KN12"/>
<dbReference type="InterPro" id="IPR010930">
    <property type="entry name" value="Flg_bb/hook_C_dom"/>
</dbReference>
<accession>A0A120KN12</accession>
<proteinExistence type="inferred from homology"/>
<dbReference type="InterPro" id="IPR011491">
    <property type="entry name" value="FlgE_D2"/>
</dbReference>
<dbReference type="Pfam" id="PF00460">
    <property type="entry name" value="Flg_bb_rod"/>
    <property type="match status" value="1"/>
</dbReference>
<organism evidence="10 11">
    <name type="scientific">Desulfovibrio fairfieldensis</name>
    <dbReference type="NCBI Taxonomy" id="44742"/>
    <lineage>
        <taxon>Bacteria</taxon>
        <taxon>Pseudomonadati</taxon>
        <taxon>Thermodesulfobacteriota</taxon>
        <taxon>Desulfovibrionia</taxon>
        <taxon>Desulfovibrionales</taxon>
        <taxon>Desulfovibrionaceae</taxon>
        <taxon>Desulfovibrio</taxon>
    </lineage>
</organism>
<dbReference type="GO" id="GO:0071978">
    <property type="term" value="P:bacterial-type flagellum-dependent swarming motility"/>
    <property type="evidence" value="ECO:0007669"/>
    <property type="project" value="TreeGrafter"/>
</dbReference>
<dbReference type="GO" id="GO:0009424">
    <property type="term" value="C:bacterial-type flagellum hook"/>
    <property type="evidence" value="ECO:0007669"/>
    <property type="project" value="TreeGrafter"/>
</dbReference>
<dbReference type="Gene3D" id="2.60.98.20">
    <property type="entry name" value="Flagellar hook protein FlgE"/>
    <property type="match status" value="1"/>
</dbReference>
<evidence type="ECO:0000256" key="2">
    <source>
        <dbReference type="ARBA" id="ARBA00009677"/>
    </source>
</evidence>
<comment type="similarity">
    <text evidence="2 5">Belongs to the flagella basal body rod proteins family.</text>
</comment>
<feature type="domain" description="Flagellar basal-body/hook protein C-terminal" evidence="7">
    <location>
        <begin position="771"/>
        <end position="811"/>
    </location>
</feature>
<dbReference type="Pfam" id="PF22692">
    <property type="entry name" value="LlgE_F_G_D1"/>
    <property type="match status" value="1"/>
</dbReference>
<evidence type="ECO:0000256" key="5">
    <source>
        <dbReference type="RuleBase" id="RU362116"/>
    </source>
</evidence>
<dbReference type="Pfam" id="PF06429">
    <property type="entry name" value="Flg_bbr_C"/>
    <property type="match status" value="1"/>
</dbReference>
<evidence type="ECO:0000259" key="6">
    <source>
        <dbReference type="Pfam" id="PF00460"/>
    </source>
</evidence>
<dbReference type="KEGG" id="dfi:AXF13_05935"/>
<dbReference type="NCBIfam" id="TIGR03506">
    <property type="entry name" value="FlgEFG_subfam"/>
    <property type="match status" value="2"/>
</dbReference>
<evidence type="ECO:0000256" key="3">
    <source>
        <dbReference type="ARBA" id="ARBA00019015"/>
    </source>
</evidence>
<evidence type="ECO:0000256" key="4">
    <source>
        <dbReference type="ARBA" id="ARBA00023143"/>
    </source>
</evidence>
<evidence type="ECO:0000259" key="8">
    <source>
        <dbReference type="Pfam" id="PF07559"/>
    </source>
</evidence>
<gene>
    <name evidence="10" type="ORF">AXF13_05935</name>
</gene>
<evidence type="ECO:0000313" key="11">
    <source>
        <dbReference type="Proteomes" id="UP000069241"/>
    </source>
</evidence>
<keyword evidence="10" id="KW-0969">Cilium</keyword>
<evidence type="ECO:0000313" key="10">
    <source>
        <dbReference type="EMBL" id="AMD89689.1"/>
    </source>
</evidence>
<dbReference type="InterPro" id="IPR037925">
    <property type="entry name" value="FlgE/F/G-like"/>
</dbReference>
<dbReference type="InterPro" id="IPR020013">
    <property type="entry name" value="Flagellar_FlgE/F/G"/>
</dbReference>
<keyword evidence="11" id="KW-1185">Reference proteome</keyword>
<name>A0A120KN12_9BACT</name>
<comment type="subcellular location">
    <subcellularLocation>
        <location evidence="1 5">Bacterial flagellum basal body</location>
    </subcellularLocation>
</comment>
<dbReference type="InterPro" id="IPR001444">
    <property type="entry name" value="Flag_bb_rod_N"/>
</dbReference>
<dbReference type="SUPFAM" id="SSF117143">
    <property type="entry name" value="Flagellar hook protein flgE"/>
    <property type="match status" value="2"/>
</dbReference>
<dbReference type="STRING" id="44742.AXF13_05935"/>
<reference evidence="11" key="1">
    <citation type="submission" date="2016-02" db="EMBL/GenBank/DDBJ databases">
        <authorList>
            <person name="Holder M.E."/>
            <person name="Ajami N.J."/>
            <person name="Petrosino J.F."/>
        </authorList>
    </citation>
    <scope>NUCLEOTIDE SEQUENCE [LARGE SCALE GENOMIC DNA]</scope>
    <source>
        <strain evidence="11">CCUG 45958</strain>
    </source>
</reference>
<dbReference type="Pfam" id="PF07559">
    <property type="entry name" value="FlgE_D2"/>
    <property type="match status" value="1"/>
</dbReference>
<feature type="domain" description="Flagellar hook protein FlgE/F/G-like D1" evidence="9">
    <location>
        <begin position="88"/>
        <end position="147"/>
    </location>
</feature>
<keyword evidence="10" id="KW-0282">Flagellum</keyword>
<dbReference type="InterPro" id="IPR037058">
    <property type="entry name" value="Falgellar_hook_FlgE_sf"/>
</dbReference>
<dbReference type="GO" id="GO:0005829">
    <property type="term" value="C:cytosol"/>
    <property type="evidence" value="ECO:0007669"/>
    <property type="project" value="TreeGrafter"/>
</dbReference>
<evidence type="ECO:0000256" key="1">
    <source>
        <dbReference type="ARBA" id="ARBA00004117"/>
    </source>
</evidence>
<dbReference type="PANTHER" id="PTHR30435:SF1">
    <property type="entry name" value="FLAGELLAR HOOK PROTEIN FLGE"/>
    <property type="match status" value="1"/>
</dbReference>
<dbReference type="PROSITE" id="PS00588">
    <property type="entry name" value="FLAGELLA_BB_ROD"/>
    <property type="match status" value="1"/>
</dbReference>
<dbReference type="Proteomes" id="UP000069241">
    <property type="component" value="Chromosome"/>
</dbReference>
<dbReference type="InterPro" id="IPR053967">
    <property type="entry name" value="LlgE_F_G-like_D1"/>
</dbReference>